<feature type="non-terminal residue" evidence="2">
    <location>
        <position position="476"/>
    </location>
</feature>
<feature type="non-terminal residue" evidence="2">
    <location>
        <position position="1"/>
    </location>
</feature>
<protein>
    <submittedName>
        <fullName evidence="2">Uncharacterized protein</fullName>
    </submittedName>
</protein>
<reference evidence="2" key="1">
    <citation type="submission" date="2015-11" db="EMBL/GenBank/DDBJ databases">
        <title>De novo transcriptome assembly of four potential Pierce s Disease insect vectors from Arizona vineyards.</title>
        <authorList>
            <person name="Tassone E.E."/>
        </authorList>
    </citation>
    <scope>NUCLEOTIDE SEQUENCE</scope>
</reference>
<accession>A0A1B6KL83</accession>
<gene>
    <name evidence="2" type="ORF">g.161</name>
</gene>
<feature type="region of interest" description="Disordered" evidence="1">
    <location>
        <begin position="173"/>
        <end position="194"/>
    </location>
</feature>
<feature type="region of interest" description="Disordered" evidence="1">
    <location>
        <begin position="235"/>
        <end position="358"/>
    </location>
</feature>
<dbReference type="AlphaFoldDB" id="A0A1B6KL83"/>
<evidence type="ECO:0000256" key="1">
    <source>
        <dbReference type="SAM" id="MobiDB-lite"/>
    </source>
</evidence>
<name>A0A1B6KL83_9HEMI</name>
<feature type="compositionally biased region" description="Basic and acidic residues" evidence="1">
    <location>
        <begin position="265"/>
        <end position="274"/>
    </location>
</feature>
<dbReference type="EMBL" id="GEBQ01027745">
    <property type="protein sequence ID" value="JAT12232.1"/>
    <property type="molecule type" value="Transcribed_RNA"/>
</dbReference>
<feature type="compositionally biased region" description="Basic residues" evidence="1">
    <location>
        <begin position="275"/>
        <end position="288"/>
    </location>
</feature>
<proteinExistence type="predicted"/>
<evidence type="ECO:0000313" key="2">
    <source>
        <dbReference type="EMBL" id="JAT12232.1"/>
    </source>
</evidence>
<feature type="compositionally biased region" description="Basic and acidic residues" evidence="1">
    <location>
        <begin position="173"/>
        <end position="185"/>
    </location>
</feature>
<organism evidence="2">
    <name type="scientific">Graphocephala atropunctata</name>
    <dbReference type="NCBI Taxonomy" id="36148"/>
    <lineage>
        <taxon>Eukaryota</taxon>
        <taxon>Metazoa</taxon>
        <taxon>Ecdysozoa</taxon>
        <taxon>Arthropoda</taxon>
        <taxon>Hexapoda</taxon>
        <taxon>Insecta</taxon>
        <taxon>Pterygota</taxon>
        <taxon>Neoptera</taxon>
        <taxon>Paraneoptera</taxon>
        <taxon>Hemiptera</taxon>
        <taxon>Auchenorrhyncha</taxon>
        <taxon>Membracoidea</taxon>
        <taxon>Cicadellidae</taxon>
        <taxon>Cicadellinae</taxon>
        <taxon>Cicadellini</taxon>
        <taxon>Graphocephala</taxon>
    </lineage>
</organism>
<feature type="compositionally biased region" description="Polar residues" evidence="1">
    <location>
        <begin position="304"/>
        <end position="324"/>
    </location>
</feature>
<sequence length="476" mass="53322">KDSVEKSVPDNQKVLQSNETLSLKNRSACSPEFALPKVSILETPLKEFQTIVPQTCLNTPMLNTIREEISVLEEDLLLTPSLPPTPQVNSSRHTAVTPCKSVMSPENPSVDLKGSLYSLSEINTAKSVPAKVENKLKSPFEGKSLNNPGCSYDEIQGTDVNQLKADQITSLKPEQENKRKIEKSSQELISSSTDSSEDYITNNYIAQLKSNETIRTRIVHHNKMVMPFHKSNIYTDSSEDEVDNTVKDNQTKNNMSKLASMILQNERKKLDCKTKKTGSNKKSRKLLKKSSPSKNNYGSEVLEISSSQETGKSTKKNSQSSDKSIFSEEDNGCHGGKYSLKKHSPKMGSSPDKLEKSLRSTEIVREQLQLDLLKRERQMIFGDGFSFTSDSDTEKDVFERKKVVKQSRSNKSEKLKKIPSKKGDVVNEVPLPFSSRDDKEVKSEKCTRFKILQQNKGTEENMELKEGAEAVAKTTV</sequence>